<evidence type="ECO:0008006" key="6">
    <source>
        <dbReference type="Google" id="ProtNLM"/>
    </source>
</evidence>
<feature type="compositionally biased region" description="Polar residues" evidence="4">
    <location>
        <begin position="1"/>
        <end position="19"/>
    </location>
</feature>
<feature type="region of interest" description="Disordered" evidence="4">
    <location>
        <begin position="1"/>
        <end position="87"/>
    </location>
</feature>
<feature type="compositionally biased region" description="Basic and acidic residues" evidence="4">
    <location>
        <begin position="27"/>
        <end position="43"/>
    </location>
</feature>
<sequence>MGLCGSKTQSMPSQTTTVAAKSRTKPVNHDTIKSKQELRQKEKKDKKKKKERLKSTTAQVVQKKEGSKLTDTSDPSKDEVSPKEAARLAAEKRFQETNEKYNKGELGKKLAQERAKSHKTRLMEEAEKKHAERERENMLYD</sequence>
<feature type="region of interest" description="Disordered" evidence="4">
    <location>
        <begin position="116"/>
        <end position="141"/>
    </location>
</feature>
<keyword evidence="1" id="KW-0519">Myristate</keyword>
<evidence type="ECO:0000256" key="1">
    <source>
        <dbReference type="ARBA" id="ARBA00022707"/>
    </source>
</evidence>
<gene>
    <name evidence="5" type="ORF">SPAR_G01380</name>
</gene>
<dbReference type="Pfam" id="PF15811">
    <property type="entry name" value="SVIP"/>
    <property type="match status" value="1"/>
</dbReference>
<evidence type="ECO:0000256" key="2">
    <source>
        <dbReference type="ARBA" id="ARBA00023139"/>
    </source>
</evidence>
<reference evidence="5" key="2">
    <citation type="submission" date="2020-01" db="EMBL/GenBank/DDBJ databases">
        <title>Population-level Yeast Reference Genomes.</title>
        <authorList>
            <person name="Yue J.-X."/>
        </authorList>
    </citation>
    <scope>NUCLEOTIDE SEQUENCE</scope>
    <source>
        <strain evidence="5">CBS432</strain>
    </source>
</reference>
<evidence type="ECO:0000256" key="3">
    <source>
        <dbReference type="ARBA" id="ARBA00023288"/>
    </source>
</evidence>
<organism evidence="5">
    <name type="scientific">Saccharomyces paradoxus</name>
    <name type="common">Yeast</name>
    <name type="synonym">Saccharomyces douglasii</name>
    <dbReference type="NCBI Taxonomy" id="27291"/>
    <lineage>
        <taxon>Eukaryota</taxon>
        <taxon>Fungi</taxon>
        <taxon>Dikarya</taxon>
        <taxon>Ascomycota</taxon>
        <taxon>Saccharomycotina</taxon>
        <taxon>Saccharomycetes</taxon>
        <taxon>Saccharomycetales</taxon>
        <taxon>Saccharomycetaceae</taxon>
        <taxon>Saccharomyces</taxon>
    </lineage>
</organism>
<dbReference type="AlphaFoldDB" id="A0A8B8UR45"/>
<reference evidence="5" key="3">
    <citation type="submission" date="2025-07" db="EMBL/GenBank/DDBJ databases">
        <authorList>
            <consortium name="NCBI Genome Project"/>
        </authorList>
    </citation>
    <scope>NUCLEOTIDE SEQUENCE</scope>
    <source>
        <strain evidence="5">CBS432</strain>
    </source>
</reference>
<keyword evidence="3" id="KW-0449">Lipoprotein</keyword>
<dbReference type="KEGG" id="spao:SPAR_G01380"/>
<reference evidence="5" key="4">
    <citation type="submission" date="2025-08" db="UniProtKB">
        <authorList>
            <consortium name="RefSeq"/>
        </authorList>
    </citation>
    <scope>IDENTIFICATION</scope>
    <source>
        <strain evidence="5">CBS432</strain>
    </source>
</reference>
<keyword evidence="2" id="KW-0564">Palmitate</keyword>
<proteinExistence type="predicted"/>
<dbReference type="GeneID" id="54630532"/>
<name>A0A8B8UR45_SACPA</name>
<feature type="compositionally biased region" description="Basic and acidic residues" evidence="4">
    <location>
        <begin position="74"/>
        <end position="87"/>
    </location>
</feature>
<evidence type="ECO:0000313" key="5">
    <source>
        <dbReference type="RefSeq" id="XP_033766260.1"/>
    </source>
</evidence>
<dbReference type="VEuPathDB" id="FungiDB:SPAR_G01380"/>
<dbReference type="OrthoDB" id="4036141at2759"/>
<protein>
    <recommendedName>
        <fullName evidence="6">YGL108C-like protein</fullName>
    </recommendedName>
</protein>
<dbReference type="RefSeq" id="XP_033766260.1">
    <property type="nucleotide sequence ID" value="XM_033910369.1"/>
</dbReference>
<accession>A0A8B8UR45</accession>
<evidence type="ECO:0000256" key="4">
    <source>
        <dbReference type="SAM" id="MobiDB-lite"/>
    </source>
</evidence>
<dbReference type="InterPro" id="IPR031632">
    <property type="entry name" value="SVIP"/>
</dbReference>
<reference evidence="5" key="1">
    <citation type="journal article" date="2017" name="Nat. Genet.">
        <title>Contrasting evolutionary genome dynamics between domesticated and wild yeasts.</title>
        <authorList>
            <person name="Yue J.X."/>
            <person name="Li J."/>
            <person name="Aigrain L."/>
            <person name="Hallin J."/>
            <person name="Persson K."/>
            <person name="Oliver K."/>
            <person name="Bergstrom A."/>
            <person name="Coupland P."/>
            <person name="Warringer J."/>
            <person name="Lagomarsino M.C."/>
            <person name="Fischer G."/>
            <person name="Durbin R."/>
            <person name="Liti G."/>
        </authorList>
    </citation>
    <scope>NUCLEOTIDE SEQUENCE</scope>
    <source>
        <strain evidence="5">CBS432</strain>
    </source>
</reference>